<accession>A0A2N3HJW8</accession>
<name>A0A2N3HJW8_9FLAO</name>
<protein>
    <submittedName>
        <fullName evidence="2">Uncharacterized protein</fullName>
    </submittedName>
</protein>
<keyword evidence="1" id="KW-0812">Transmembrane</keyword>
<dbReference type="EMBL" id="PJEO01000031">
    <property type="protein sequence ID" value="PKQ45184.1"/>
    <property type="molecule type" value="Genomic_DNA"/>
</dbReference>
<keyword evidence="1" id="KW-0472">Membrane</keyword>
<evidence type="ECO:0000313" key="3">
    <source>
        <dbReference type="Proteomes" id="UP000233435"/>
    </source>
</evidence>
<sequence>MDKLEITGGARIGMANATWPFATLKVSKDKLELNASIAGNLVFQPKDIISIETYTQIPLLGQGIKINHRIANYNRKVIFWTFKDPSTLVNQIKQTGFFENIDGKISDNDTLVIKQQQAGGFPIKKSVAIGVIVLLNLLLLSDFINFSASDKKVMPLGNGATIALATLFLISILSLISKDFSKLILKEGKSLKDIDKFLYLLVFISGFMLIGILTFKNV</sequence>
<gene>
    <name evidence="2" type="ORF">CSW08_09200</name>
</gene>
<organism evidence="2 3">
    <name type="scientific">Confluentibacter flavum</name>
    <dbReference type="NCBI Taxonomy" id="1909700"/>
    <lineage>
        <taxon>Bacteria</taxon>
        <taxon>Pseudomonadati</taxon>
        <taxon>Bacteroidota</taxon>
        <taxon>Flavobacteriia</taxon>
        <taxon>Flavobacteriales</taxon>
        <taxon>Flavobacteriaceae</taxon>
        <taxon>Confluentibacter</taxon>
    </lineage>
</organism>
<dbReference type="OrthoDB" id="1253105at2"/>
<keyword evidence="1" id="KW-1133">Transmembrane helix</keyword>
<feature type="transmembrane region" description="Helical" evidence="1">
    <location>
        <begin position="197"/>
        <end position="215"/>
    </location>
</feature>
<proteinExistence type="predicted"/>
<feature type="transmembrane region" description="Helical" evidence="1">
    <location>
        <begin position="126"/>
        <end position="144"/>
    </location>
</feature>
<feature type="transmembrane region" description="Helical" evidence="1">
    <location>
        <begin position="156"/>
        <end position="176"/>
    </location>
</feature>
<reference evidence="2 3" key="1">
    <citation type="submission" date="2017-12" db="EMBL/GenBank/DDBJ databases">
        <title>Confluentibacter flavum sp. nov., isolated from the saline lake.</title>
        <authorList>
            <person name="Yu L."/>
        </authorList>
    </citation>
    <scope>NUCLEOTIDE SEQUENCE [LARGE SCALE GENOMIC DNA]</scope>
    <source>
        <strain evidence="2 3">3B</strain>
    </source>
</reference>
<evidence type="ECO:0000256" key="1">
    <source>
        <dbReference type="SAM" id="Phobius"/>
    </source>
</evidence>
<keyword evidence="3" id="KW-1185">Reference proteome</keyword>
<comment type="caution">
    <text evidence="2">The sequence shown here is derived from an EMBL/GenBank/DDBJ whole genome shotgun (WGS) entry which is preliminary data.</text>
</comment>
<dbReference type="RefSeq" id="WP_106659599.1">
    <property type="nucleotide sequence ID" value="NZ_PJEO01000031.1"/>
</dbReference>
<evidence type="ECO:0000313" key="2">
    <source>
        <dbReference type="EMBL" id="PKQ45184.1"/>
    </source>
</evidence>
<dbReference type="AlphaFoldDB" id="A0A2N3HJW8"/>
<dbReference type="Proteomes" id="UP000233435">
    <property type="component" value="Unassembled WGS sequence"/>
</dbReference>